<evidence type="ECO:0000313" key="2">
    <source>
        <dbReference type="Proteomes" id="UP000038200"/>
    </source>
</evidence>
<reference evidence="1 2" key="1">
    <citation type="submission" date="2015-01" db="EMBL/GenBank/DDBJ databases">
        <authorList>
            <person name="Xiang T."/>
            <person name="Song Y."/>
            <person name="Huang L."/>
            <person name="Wang B."/>
            <person name="Wu P."/>
        </authorList>
    </citation>
    <scope>NUCLEOTIDE SEQUENCE [LARGE SCALE GENOMIC DNA]</scope>
    <source>
        <strain evidence="1 2">CcD93</strain>
    </source>
</reference>
<name>A0A0B7IN92_9FLAO</name>
<accession>A0A0B7IN92</accession>
<sequence>MYFISYNENRLPKSTLVFKKEGQFSIRDFAWDKANYFLLTKQ</sequence>
<protein>
    <submittedName>
        <fullName evidence="1">Uncharacterized protein</fullName>
    </submittedName>
</protein>
<dbReference type="EMBL" id="CDOL01000119">
    <property type="protein sequence ID" value="CEN52074.1"/>
    <property type="molecule type" value="Genomic_DNA"/>
</dbReference>
<dbReference type="AlphaFoldDB" id="A0A0B7IN92"/>
<evidence type="ECO:0000313" key="1">
    <source>
        <dbReference type="EMBL" id="CEN52074.1"/>
    </source>
</evidence>
<dbReference type="Proteomes" id="UP000038200">
    <property type="component" value="Unassembled WGS sequence"/>
</dbReference>
<proteinExistence type="predicted"/>
<gene>
    <name evidence="1" type="ORF">CCAND93_2050001</name>
</gene>
<organism evidence="1 2">
    <name type="scientific">Capnocytophaga canis</name>
    <dbReference type="NCBI Taxonomy" id="1848903"/>
    <lineage>
        <taxon>Bacteria</taxon>
        <taxon>Pseudomonadati</taxon>
        <taxon>Bacteroidota</taxon>
        <taxon>Flavobacteriia</taxon>
        <taxon>Flavobacteriales</taxon>
        <taxon>Flavobacteriaceae</taxon>
        <taxon>Capnocytophaga</taxon>
    </lineage>
</organism>